<dbReference type="EMBL" id="CAJOBG010004112">
    <property type="protein sequence ID" value="CAF4095608.1"/>
    <property type="molecule type" value="Genomic_DNA"/>
</dbReference>
<feature type="domain" description="Homeobox" evidence="8">
    <location>
        <begin position="117"/>
        <end position="177"/>
    </location>
</feature>
<dbReference type="CDD" id="cd00086">
    <property type="entry name" value="homeodomain"/>
    <property type="match status" value="1"/>
</dbReference>
<dbReference type="Gene3D" id="1.10.10.60">
    <property type="entry name" value="Homeodomain-like"/>
    <property type="match status" value="1"/>
</dbReference>
<feature type="region of interest" description="Disordered" evidence="7">
    <location>
        <begin position="177"/>
        <end position="200"/>
    </location>
</feature>
<evidence type="ECO:0000313" key="12">
    <source>
        <dbReference type="Proteomes" id="UP000663842"/>
    </source>
</evidence>
<keyword evidence="3 5" id="KW-0371">Homeobox</keyword>
<dbReference type="PROSITE" id="PS00027">
    <property type="entry name" value="HOMEOBOX_1"/>
    <property type="match status" value="1"/>
</dbReference>
<dbReference type="PANTHER" id="PTHR24333:SF8">
    <property type="entry name" value="HOMEOBOX PROTEIN CEH-62"/>
    <property type="match status" value="1"/>
</dbReference>
<dbReference type="InterPro" id="IPR017970">
    <property type="entry name" value="Homeobox_CS"/>
</dbReference>
<dbReference type="EMBL" id="CAJOBI010034805">
    <property type="protein sequence ID" value="CAF4293051.1"/>
    <property type="molecule type" value="Genomic_DNA"/>
</dbReference>
<comment type="subcellular location">
    <subcellularLocation>
        <location evidence="1 5 6">Nucleus</location>
    </subcellularLocation>
</comment>
<dbReference type="PRINTS" id="PR00024">
    <property type="entry name" value="HOMEOBOX"/>
</dbReference>
<feature type="compositionally biased region" description="Pro residues" evidence="7">
    <location>
        <begin position="31"/>
        <end position="44"/>
    </location>
</feature>
<evidence type="ECO:0000259" key="8">
    <source>
        <dbReference type="PROSITE" id="PS50071"/>
    </source>
</evidence>
<evidence type="ECO:0000256" key="7">
    <source>
        <dbReference type="SAM" id="MobiDB-lite"/>
    </source>
</evidence>
<name>A0A819EJK5_9BILA</name>
<dbReference type="AlphaFoldDB" id="A0A819EJK5"/>
<dbReference type="Pfam" id="PF00046">
    <property type="entry name" value="Homeodomain"/>
    <property type="match status" value="1"/>
</dbReference>
<reference evidence="9" key="1">
    <citation type="submission" date="2021-02" db="EMBL/GenBank/DDBJ databases">
        <authorList>
            <person name="Nowell W R."/>
        </authorList>
    </citation>
    <scope>NUCLEOTIDE SEQUENCE</scope>
</reference>
<comment type="caution">
    <text evidence="9">The sequence shown here is derived from an EMBL/GenBank/DDBJ whole genome shotgun (WGS) entry which is preliminary data.</text>
</comment>
<evidence type="ECO:0000313" key="11">
    <source>
        <dbReference type="EMBL" id="CAF4293051.1"/>
    </source>
</evidence>
<dbReference type="InterPro" id="IPR020479">
    <property type="entry name" value="HD_metazoa"/>
</dbReference>
<evidence type="ECO:0000256" key="1">
    <source>
        <dbReference type="ARBA" id="ARBA00004123"/>
    </source>
</evidence>
<protein>
    <recommendedName>
        <fullName evidence="8">Homeobox domain-containing protein</fullName>
    </recommendedName>
</protein>
<sequence length="222" mass="25227">MAAMIKSSFLIDDLLSAFKRPPTTASSVAALPPPTPAPISIPPNPPKESIPILSNDMTPISVNFFQPPNQFNQYAAIKPELHPFFFHGMLEWKKKTNPLIGLSFHAYLNSEHSLKHCRRRKARTVFSDHQLNGLEKRFDGQKYLSTPERVELANALNLSEAQVKTWFQNRRMKHKKQVRRQLQNTSDSPLSEEGVDEDECCEENDIDVVSDDECYSNNSSSK</sequence>
<accession>A0A819EJK5</accession>
<evidence type="ECO:0000313" key="9">
    <source>
        <dbReference type="EMBL" id="CAF3851354.1"/>
    </source>
</evidence>
<evidence type="ECO:0000313" key="10">
    <source>
        <dbReference type="EMBL" id="CAF4095608.1"/>
    </source>
</evidence>
<dbReference type="EMBL" id="CAJOBF010000664">
    <property type="protein sequence ID" value="CAF3851354.1"/>
    <property type="molecule type" value="Genomic_DNA"/>
</dbReference>
<evidence type="ECO:0000256" key="6">
    <source>
        <dbReference type="RuleBase" id="RU000682"/>
    </source>
</evidence>
<feature type="compositionally biased region" description="Polar residues" evidence="7">
    <location>
        <begin position="180"/>
        <end position="189"/>
    </location>
</feature>
<dbReference type="GO" id="GO:0000981">
    <property type="term" value="F:DNA-binding transcription factor activity, RNA polymerase II-specific"/>
    <property type="evidence" value="ECO:0007669"/>
    <property type="project" value="InterPro"/>
</dbReference>
<dbReference type="Proteomes" id="UP000663842">
    <property type="component" value="Unassembled WGS sequence"/>
</dbReference>
<organism evidence="9 12">
    <name type="scientific">Rotaria magnacalcarata</name>
    <dbReference type="NCBI Taxonomy" id="392030"/>
    <lineage>
        <taxon>Eukaryota</taxon>
        <taxon>Metazoa</taxon>
        <taxon>Spiralia</taxon>
        <taxon>Gnathifera</taxon>
        <taxon>Rotifera</taxon>
        <taxon>Eurotatoria</taxon>
        <taxon>Bdelloidea</taxon>
        <taxon>Philodinida</taxon>
        <taxon>Philodinidae</taxon>
        <taxon>Rotaria</taxon>
    </lineage>
</organism>
<dbReference type="InterPro" id="IPR009057">
    <property type="entry name" value="Homeodomain-like_sf"/>
</dbReference>
<dbReference type="Proteomes" id="UP000676336">
    <property type="component" value="Unassembled WGS sequence"/>
</dbReference>
<keyword evidence="2 5" id="KW-0238">DNA-binding</keyword>
<evidence type="ECO:0000313" key="13">
    <source>
        <dbReference type="Proteomes" id="UP000663866"/>
    </source>
</evidence>
<evidence type="ECO:0000256" key="3">
    <source>
        <dbReference type="ARBA" id="ARBA00023155"/>
    </source>
</evidence>
<dbReference type="SUPFAM" id="SSF46689">
    <property type="entry name" value="Homeodomain-like"/>
    <property type="match status" value="1"/>
</dbReference>
<keyword evidence="13" id="KW-1185">Reference proteome</keyword>
<feature type="DNA-binding region" description="Homeobox" evidence="5">
    <location>
        <begin position="119"/>
        <end position="178"/>
    </location>
</feature>
<feature type="region of interest" description="Disordered" evidence="7">
    <location>
        <begin position="25"/>
        <end position="44"/>
    </location>
</feature>
<dbReference type="GO" id="GO:0005634">
    <property type="term" value="C:nucleus"/>
    <property type="evidence" value="ECO:0007669"/>
    <property type="project" value="UniProtKB-SubCell"/>
</dbReference>
<dbReference type="PANTHER" id="PTHR24333">
    <property type="entry name" value="HOMEO BOX HB9 LIKE A-RELATED"/>
    <property type="match status" value="1"/>
</dbReference>
<dbReference type="PROSITE" id="PS50071">
    <property type="entry name" value="HOMEOBOX_2"/>
    <property type="match status" value="1"/>
</dbReference>
<keyword evidence="4 5" id="KW-0539">Nucleus</keyword>
<dbReference type="InterPro" id="IPR001356">
    <property type="entry name" value="HD"/>
</dbReference>
<dbReference type="GO" id="GO:0003677">
    <property type="term" value="F:DNA binding"/>
    <property type="evidence" value="ECO:0007669"/>
    <property type="project" value="UniProtKB-UniRule"/>
</dbReference>
<evidence type="ECO:0000256" key="2">
    <source>
        <dbReference type="ARBA" id="ARBA00023125"/>
    </source>
</evidence>
<proteinExistence type="predicted"/>
<dbReference type="SMART" id="SM00389">
    <property type="entry name" value="HOX"/>
    <property type="match status" value="1"/>
</dbReference>
<evidence type="ECO:0000256" key="5">
    <source>
        <dbReference type="PROSITE-ProRule" id="PRU00108"/>
    </source>
</evidence>
<gene>
    <name evidence="10" type="ORF">OVN521_LOCUS20608</name>
    <name evidence="11" type="ORF">SMN809_LOCUS25759</name>
    <name evidence="9" type="ORF">UXM345_LOCUS7844</name>
</gene>
<evidence type="ECO:0000256" key="4">
    <source>
        <dbReference type="ARBA" id="ARBA00023242"/>
    </source>
</evidence>
<dbReference type="FunFam" id="1.10.10.60:FF:000373">
    <property type="entry name" value="Blast:Brain-specific homeobox protein"/>
    <property type="match status" value="1"/>
</dbReference>
<dbReference type="InterPro" id="IPR050848">
    <property type="entry name" value="Homeobox_TF"/>
</dbReference>
<dbReference type="Proteomes" id="UP000663866">
    <property type="component" value="Unassembled WGS sequence"/>
</dbReference>